<dbReference type="PANTHER" id="PTHR32552">
    <property type="entry name" value="FERRICHROME IRON RECEPTOR-RELATED"/>
    <property type="match status" value="1"/>
</dbReference>
<dbReference type="AlphaFoldDB" id="A0A4S1E434"/>
<comment type="caution">
    <text evidence="14">The sequence shown here is derived from an EMBL/GenBank/DDBJ whole genome shotgun (WGS) entry which is preliminary data.</text>
</comment>
<dbReference type="RefSeq" id="WP_135874626.1">
    <property type="nucleotide sequence ID" value="NZ_SRSO01000001.1"/>
</dbReference>
<keyword evidence="14" id="KW-0675">Receptor</keyword>
<dbReference type="GO" id="GO:0015344">
    <property type="term" value="F:siderophore uptake transmembrane transporter activity"/>
    <property type="evidence" value="ECO:0007669"/>
    <property type="project" value="TreeGrafter"/>
</dbReference>
<feature type="signal peptide" evidence="12">
    <location>
        <begin position="1"/>
        <end position="20"/>
    </location>
</feature>
<dbReference type="InterPro" id="IPR023997">
    <property type="entry name" value="TonB-dep_OMP_SusC/RagA_CS"/>
</dbReference>
<comment type="similarity">
    <text evidence="11">Belongs to the TonB-dependent receptor family.</text>
</comment>
<evidence type="ECO:0000256" key="4">
    <source>
        <dbReference type="ARBA" id="ARBA00022496"/>
    </source>
</evidence>
<reference evidence="14 15" key="1">
    <citation type="submission" date="2019-04" db="EMBL/GenBank/DDBJ databases">
        <authorList>
            <person name="Liu A."/>
        </authorList>
    </citation>
    <scope>NUCLEOTIDE SEQUENCE [LARGE SCALE GENOMIC DNA]</scope>
    <source>
        <strain evidence="14 15">RZ03</strain>
    </source>
</reference>
<keyword evidence="4" id="KW-0410">Iron transport</keyword>
<name>A0A4S1E434_9FLAO</name>
<dbReference type="PANTHER" id="PTHR32552:SF68">
    <property type="entry name" value="FERRICHROME OUTER MEMBRANE TRANSPORTER_PHAGE RECEPTOR"/>
    <property type="match status" value="1"/>
</dbReference>
<evidence type="ECO:0000256" key="9">
    <source>
        <dbReference type="ARBA" id="ARBA00023136"/>
    </source>
</evidence>
<dbReference type="Gene3D" id="2.170.130.10">
    <property type="entry name" value="TonB-dependent receptor, plug domain"/>
    <property type="match status" value="1"/>
</dbReference>
<evidence type="ECO:0000256" key="5">
    <source>
        <dbReference type="ARBA" id="ARBA00022692"/>
    </source>
</evidence>
<dbReference type="FunFam" id="2.170.130.10:FF:000008">
    <property type="entry name" value="SusC/RagA family TonB-linked outer membrane protein"/>
    <property type="match status" value="1"/>
</dbReference>
<dbReference type="Pfam" id="PF13715">
    <property type="entry name" value="CarbopepD_reg_2"/>
    <property type="match status" value="1"/>
</dbReference>
<dbReference type="InterPro" id="IPR008969">
    <property type="entry name" value="CarboxyPept-like_regulatory"/>
</dbReference>
<evidence type="ECO:0000256" key="10">
    <source>
        <dbReference type="ARBA" id="ARBA00023237"/>
    </source>
</evidence>
<dbReference type="FunFam" id="2.60.40.1120:FF:000003">
    <property type="entry name" value="Outer membrane protein Omp121"/>
    <property type="match status" value="1"/>
</dbReference>
<keyword evidence="9 11" id="KW-0472">Membrane</keyword>
<evidence type="ECO:0000256" key="8">
    <source>
        <dbReference type="ARBA" id="ARBA00023065"/>
    </source>
</evidence>
<evidence type="ECO:0000256" key="11">
    <source>
        <dbReference type="PROSITE-ProRule" id="PRU01360"/>
    </source>
</evidence>
<organism evidence="14 15">
    <name type="scientific">Flavivirga rizhaonensis</name>
    <dbReference type="NCBI Taxonomy" id="2559571"/>
    <lineage>
        <taxon>Bacteria</taxon>
        <taxon>Pseudomonadati</taxon>
        <taxon>Bacteroidota</taxon>
        <taxon>Flavobacteriia</taxon>
        <taxon>Flavobacteriales</taxon>
        <taxon>Flavobacteriaceae</taxon>
        <taxon>Flavivirga</taxon>
    </lineage>
</organism>
<dbReference type="OrthoDB" id="9768177at2"/>
<evidence type="ECO:0000256" key="3">
    <source>
        <dbReference type="ARBA" id="ARBA00022452"/>
    </source>
</evidence>
<keyword evidence="7" id="KW-0408">Iron</keyword>
<dbReference type="GO" id="GO:0009279">
    <property type="term" value="C:cell outer membrane"/>
    <property type="evidence" value="ECO:0007669"/>
    <property type="project" value="UniProtKB-SubCell"/>
</dbReference>
<dbReference type="NCBIfam" id="TIGR04056">
    <property type="entry name" value="OMP_RagA_SusC"/>
    <property type="match status" value="1"/>
</dbReference>
<dbReference type="PROSITE" id="PS52016">
    <property type="entry name" value="TONB_DEPENDENT_REC_3"/>
    <property type="match status" value="1"/>
</dbReference>
<keyword evidence="6 12" id="KW-0732">Signal</keyword>
<keyword evidence="2 11" id="KW-0813">Transport</keyword>
<evidence type="ECO:0000256" key="7">
    <source>
        <dbReference type="ARBA" id="ARBA00023004"/>
    </source>
</evidence>
<dbReference type="Proteomes" id="UP000307602">
    <property type="component" value="Unassembled WGS sequence"/>
</dbReference>
<keyword evidence="3 11" id="KW-1134">Transmembrane beta strand</keyword>
<evidence type="ECO:0000313" key="14">
    <source>
        <dbReference type="EMBL" id="TGV04762.1"/>
    </source>
</evidence>
<dbReference type="NCBIfam" id="TIGR04057">
    <property type="entry name" value="SusC_RagA_signa"/>
    <property type="match status" value="1"/>
</dbReference>
<comment type="subcellular location">
    <subcellularLocation>
        <location evidence="1 11">Cell outer membrane</location>
        <topology evidence="1 11">Multi-pass membrane protein</topology>
    </subcellularLocation>
</comment>
<keyword evidence="5 11" id="KW-0812">Transmembrane</keyword>
<gene>
    <name evidence="14" type="ORF">EM932_01160</name>
</gene>
<keyword evidence="8" id="KW-0406">Ion transport</keyword>
<dbReference type="InterPro" id="IPR023996">
    <property type="entry name" value="TonB-dep_OMP_SusC/RagA"/>
</dbReference>
<feature type="domain" description="TonB-dependent receptor plug" evidence="13">
    <location>
        <begin position="113"/>
        <end position="221"/>
    </location>
</feature>
<dbReference type="InterPro" id="IPR037066">
    <property type="entry name" value="Plug_dom_sf"/>
</dbReference>
<dbReference type="Pfam" id="PF07715">
    <property type="entry name" value="Plug"/>
    <property type="match status" value="1"/>
</dbReference>
<evidence type="ECO:0000256" key="2">
    <source>
        <dbReference type="ARBA" id="ARBA00022448"/>
    </source>
</evidence>
<dbReference type="EMBL" id="SRSO01000001">
    <property type="protein sequence ID" value="TGV04762.1"/>
    <property type="molecule type" value="Genomic_DNA"/>
</dbReference>
<dbReference type="InterPro" id="IPR012910">
    <property type="entry name" value="Plug_dom"/>
</dbReference>
<proteinExistence type="inferred from homology"/>
<sequence>MKKLIIITLVCITVSLNAIAQKSIKGKVTDADNQSLPGVSILVKNTNKGVISDFDGNYNINNIDENAVLVFTYLGFEAQEISINGKTVLNVVLKESAESLDEVVVVGYGSVNKRDLTTSIGSVDSEDIVKTATTNFDQALAGRISGVQVSSVDGTPGAALNIIIRGGNSITGDNSPLYVVDGIALEDFDPASISSNDIESYDVLKDASATAIYGSRGANGIIIITTKNGRKDGKTDVNFSIAHSLQWIPNRLEVLSPFQYVKYQEGIAFALDNYTPGSETSEFYNTWGNPELYRNIEGTSWQDEIFRLADTDQYNLSISGGNENTSLYFSSEYLNQEGTLINTGFKKIINNIRINHRINDKAKVSGQVQYAFSDRTGLNVSGDNTVSVIRDAVQFRPVEPINADGLLLGGVDPNDSNQRAFFNPVKNLENTDRSNRSDVVRGNLSLDYEFNDNLILKLSGNYQLNNTKQTLFFGKETQQGTNGINGINGTVTNRRIQTISTSNTLTYKKKFGKHNTNFLAGMEVQDRSTDFSSARNSQIPTDIFGIDKIGIGISPSIPVTAVSQNRLFSFFGRANYSYKYKYYLTATYRADASSKFKPENRWGYFPSFSAAWRINNEDFVKDIKFISDAKLRAGWGRTGNNRVGDFDAISQLDINANSGYVWGQGQTFVPGAFQSNLGVPDLRWETTDQLDIGLDLGFLDNKIEATIDYYKKETSDLLLNAETALHTGFERVQQNVGKTQNEGLEISINTRNIDNKNFKWSTSFNITFNKNKVVALNSGQDAIFTDPQWSGDAENQYITRIGQPVGQIYGLQFDRIYQVDDFVFDNALQSFTLKDGIPDNGALPIAPGSVKFIDQNGDGTINEADRVVIGNTQPKHFGGLNNSFEIGGFDVQVLLQWSYDFDILNANKSIFTVPRTRNSSGFTELADAWTPTNTDTNIGTTRYFSVFGRPPTGNLLDDRYVDDGSYLRLKTVSIGYSLPKDVLEKLKIKKLRLFITGQNLYTWTDYKGYDPDVSVGRFGALTPNLDWSAYPLSATIMTGINVTF</sequence>
<dbReference type="SUPFAM" id="SSF56935">
    <property type="entry name" value="Porins"/>
    <property type="match status" value="1"/>
</dbReference>
<evidence type="ECO:0000256" key="12">
    <source>
        <dbReference type="SAM" id="SignalP"/>
    </source>
</evidence>
<accession>A0A4S1E434</accession>
<evidence type="ECO:0000256" key="6">
    <source>
        <dbReference type="ARBA" id="ARBA00022729"/>
    </source>
</evidence>
<dbReference type="SUPFAM" id="SSF49464">
    <property type="entry name" value="Carboxypeptidase regulatory domain-like"/>
    <property type="match status" value="1"/>
</dbReference>
<evidence type="ECO:0000256" key="1">
    <source>
        <dbReference type="ARBA" id="ARBA00004571"/>
    </source>
</evidence>
<dbReference type="Gene3D" id="2.60.40.1120">
    <property type="entry name" value="Carboxypeptidase-like, regulatory domain"/>
    <property type="match status" value="1"/>
</dbReference>
<dbReference type="InterPro" id="IPR039426">
    <property type="entry name" value="TonB-dep_rcpt-like"/>
</dbReference>
<keyword evidence="15" id="KW-1185">Reference proteome</keyword>
<dbReference type="Gene3D" id="2.40.170.20">
    <property type="entry name" value="TonB-dependent receptor, beta-barrel domain"/>
    <property type="match status" value="1"/>
</dbReference>
<feature type="chain" id="PRO_5020407926" evidence="12">
    <location>
        <begin position="21"/>
        <end position="1044"/>
    </location>
</feature>
<dbReference type="InterPro" id="IPR036942">
    <property type="entry name" value="Beta-barrel_TonB_sf"/>
</dbReference>
<evidence type="ECO:0000259" key="13">
    <source>
        <dbReference type="Pfam" id="PF07715"/>
    </source>
</evidence>
<keyword evidence="10 11" id="KW-0998">Cell outer membrane</keyword>
<evidence type="ECO:0000313" key="15">
    <source>
        <dbReference type="Proteomes" id="UP000307602"/>
    </source>
</evidence>
<protein>
    <submittedName>
        <fullName evidence="14">TonB-dependent receptor</fullName>
    </submittedName>
</protein>